<evidence type="ECO:0000313" key="2">
    <source>
        <dbReference type="Proteomes" id="UP000694844"/>
    </source>
</evidence>
<feature type="compositionally biased region" description="Polar residues" evidence="1">
    <location>
        <begin position="120"/>
        <end position="148"/>
    </location>
</feature>
<feature type="region of interest" description="Disordered" evidence="1">
    <location>
        <begin position="113"/>
        <end position="148"/>
    </location>
</feature>
<protein>
    <submittedName>
        <fullName evidence="3">Uncharacterized protein LOC111121046</fullName>
    </submittedName>
</protein>
<keyword evidence="2" id="KW-1185">Reference proteome</keyword>
<dbReference type="KEGG" id="cvn:111121046"/>
<feature type="region of interest" description="Disordered" evidence="1">
    <location>
        <begin position="1"/>
        <end position="37"/>
    </location>
</feature>
<name>A0A8B8CPY7_CRAVI</name>
<dbReference type="OrthoDB" id="6161201at2759"/>
<dbReference type="AlphaFoldDB" id="A0A8B8CPY7"/>
<feature type="compositionally biased region" description="Basic and acidic residues" evidence="1">
    <location>
        <begin position="308"/>
        <end position="320"/>
    </location>
</feature>
<feature type="region of interest" description="Disordered" evidence="1">
    <location>
        <begin position="85"/>
        <end position="104"/>
    </location>
</feature>
<evidence type="ECO:0000256" key="1">
    <source>
        <dbReference type="SAM" id="MobiDB-lite"/>
    </source>
</evidence>
<reference evidence="3" key="1">
    <citation type="submission" date="2025-08" db="UniProtKB">
        <authorList>
            <consortium name="RefSeq"/>
        </authorList>
    </citation>
    <scope>IDENTIFICATION</scope>
    <source>
        <tissue evidence="3">Whole sample</tissue>
    </source>
</reference>
<dbReference type="RefSeq" id="XP_022317855.1">
    <property type="nucleotide sequence ID" value="XM_022462147.1"/>
</dbReference>
<dbReference type="GeneID" id="111121046"/>
<accession>A0A8B8CPY7</accession>
<feature type="compositionally biased region" description="Basic and acidic residues" evidence="1">
    <location>
        <begin position="87"/>
        <end position="96"/>
    </location>
</feature>
<feature type="region of interest" description="Disordered" evidence="1">
    <location>
        <begin position="289"/>
        <end position="320"/>
    </location>
</feature>
<gene>
    <name evidence="3" type="primary">LOC111121046</name>
</gene>
<organism evidence="2 3">
    <name type="scientific">Crassostrea virginica</name>
    <name type="common">Eastern oyster</name>
    <dbReference type="NCBI Taxonomy" id="6565"/>
    <lineage>
        <taxon>Eukaryota</taxon>
        <taxon>Metazoa</taxon>
        <taxon>Spiralia</taxon>
        <taxon>Lophotrochozoa</taxon>
        <taxon>Mollusca</taxon>
        <taxon>Bivalvia</taxon>
        <taxon>Autobranchia</taxon>
        <taxon>Pteriomorphia</taxon>
        <taxon>Ostreida</taxon>
        <taxon>Ostreoidea</taxon>
        <taxon>Ostreidae</taxon>
        <taxon>Crassostrea</taxon>
    </lineage>
</organism>
<evidence type="ECO:0000313" key="3">
    <source>
        <dbReference type="RefSeq" id="XP_022317855.1"/>
    </source>
</evidence>
<proteinExistence type="predicted"/>
<dbReference type="Proteomes" id="UP000694844">
    <property type="component" value="Chromosome 2"/>
</dbReference>
<sequence>MRSTQHEAQMLDTEAILKITRSPKTPPTYVPRSRSLDDLPGGIRVPILHRPQSRVAARLEALRDGLQELNILREQQQELVQHVKTRHVQENARDSSSHPPARRNSISVLRSISEEKSTDKPLNSLSLNKAVPQTTSDINASPGVSATYSKRRRPSFQCDTIITKDCNGTIPYSPLHREGQDFPSPMHAVMRHYEVVLKSANSEYNLRKSTSQIDLKSTSIKQSLEGSVENVSKTGELQQYLKKRRSSLPVTLKSVKVTDLDDFWKNYRKGVDRNGNKYVRDDNSSLAFDSTTESTLSSVEEEVEQETPNEHENQSTERLKSQITEALHETAL</sequence>